<dbReference type="WBParaSite" id="Minc3s04390g36183">
    <property type="protein sequence ID" value="Minc3s04390g36183"/>
    <property type="gene ID" value="Minc3s04390g36183"/>
</dbReference>
<name>A0A914N7L4_MELIC</name>
<protein>
    <submittedName>
        <fullName evidence="2">Uncharacterized protein</fullName>
    </submittedName>
</protein>
<sequence length="118" mass="13443">MLQKKNLTIFKLVMEINRILSFVCKLSCQSGKDRASMALTLEEERILKGTRGISNQQVSIYASKKNLTIFKLVIQIYRILSFVCKLSYQSGKDRSGFDFRGGRILKETCGNSNQQVNI</sequence>
<organism evidence="1 2">
    <name type="scientific">Meloidogyne incognita</name>
    <name type="common">Southern root-knot nematode worm</name>
    <name type="synonym">Oxyuris incognita</name>
    <dbReference type="NCBI Taxonomy" id="6306"/>
    <lineage>
        <taxon>Eukaryota</taxon>
        <taxon>Metazoa</taxon>
        <taxon>Ecdysozoa</taxon>
        <taxon>Nematoda</taxon>
        <taxon>Chromadorea</taxon>
        <taxon>Rhabditida</taxon>
        <taxon>Tylenchina</taxon>
        <taxon>Tylenchomorpha</taxon>
        <taxon>Tylenchoidea</taxon>
        <taxon>Meloidogynidae</taxon>
        <taxon>Meloidogyninae</taxon>
        <taxon>Meloidogyne</taxon>
        <taxon>Meloidogyne incognita group</taxon>
    </lineage>
</organism>
<evidence type="ECO:0000313" key="2">
    <source>
        <dbReference type="WBParaSite" id="Minc3s04390g36183"/>
    </source>
</evidence>
<accession>A0A914N7L4</accession>
<dbReference type="Proteomes" id="UP000887563">
    <property type="component" value="Unplaced"/>
</dbReference>
<dbReference type="AlphaFoldDB" id="A0A914N7L4"/>
<reference evidence="2" key="1">
    <citation type="submission" date="2022-11" db="UniProtKB">
        <authorList>
            <consortium name="WormBaseParasite"/>
        </authorList>
    </citation>
    <scope>IDENTIFICATION</scope>
</reference>
<proteinExistence type="predicted"/>
<keyword evidence="1" id="KW-1185">Reference proteome</keyword>
<evidence type="ECO:0000313" key="1">
    <source>
        <dbReference type="Proteomes" id="UP000887563"/>
    </source>
</evidence>